<sequence>MPSVVATLFFFCALAIGWWMGRRSLSRTQPPTEPNLRARVHSMHNLLERHSDDALESLSQGLVVNPETLESHLHVGNLFRRRGDIEKAIHIHQDLLGRAGEDGSLVAQVRLELARDYIAGGLLGSAEELLDELTQQRDGPISLEALDEQRLICEREKNWSRAIELAARLVPSRPELSAALANYYCELAQEKGKSGDRSAMQELLREARRVDKRCVRALLMRLECELWRKDRIAAMATLREVVQDAEAYVGEIVPLLRRFEANQWPDLIAFLGELALRHQLPPSVLAWLMEVDVDSGADYWREQMISRVRQQPSWQGVGEYVAAVEVDCDHPHSIEKMSPIIIGLYKTMARYRCGKCGFAGRELHWQCPGCHAWNSLAPIRAISAG</sequence>
<keyword evidence="1" id="KW-0479">Metal-binding</keyword>
<dbReference type="SUPFAM" id="SSF48452">
    <property type="entry name" value="TPR-like"/>
    <property type="match status" value="1"/>
</dbReference>
<accession>A0A5R9RB24</accession>
<gene>
    <name evidence="3" type="ORF">FAS41_05405</name>
</gene>
<dbReference type="Pfam" id="PF18073">
    <property type="entry name" value="Zn_ribbon_LapB"/>
    <property type="match status" value="1"/>
</dbReference>
<dbReference type="EMBL" id="SWDV01000003">
    <property type="protein sequence ID" value="TLX80327.1"/>
    <property type="molecule type" value="Genomic_DNA"/>
</dbReference>
<dbReference type="GO" id="GO:0046872">
    <property type="term" value="F:metal ion binding"/>
    <property type="evidence" value="ECO:0007669"/>
    <property type="project" value="UniProtKB-KW"/>
</dbReference>
<protein>
    <recommendedName>
        <fullName evidence="2">LapB rubredoxin metal binding domain-containing protein</fullName>
    </recommendedName>
</protein>
<dbReference type="OrthoDB" id="507476at2"/>
<evidence type="ECO:0000259" key="2">
    <source>
        <dbReference type="Pfam" id="PF18073"/>
    </source>
</evidence>
<keyword evidence="4" id="KW-1185">Reference proteome</keyword>
<dbReference type="InterPro" id="IPR011990">
    <property type="entry name" value="TPR-like_helical_dom_sf"/>
</dbReference>
<dbReference type="Gene3D" id="1.25.40.10">
    <property type="entry name" value="Tetratricopeptide repeat domain"/>
    <property type="match status" value="1"/>
</dbReference>
<reference evidence="3 4" key="1">
    <citation type="submission" date="2019-04" db="EMBL/GenBank/DDBJ databases">
        <authorList>
            <person name="Li M."/>
        </authorList>
    </citation>
    <scope>NUCLEOTIDE SEQUENCE [LARGE SCALE GENOMIC DNA]</scope>
    <source>
        <strain evidence="3 4">LAM1902</strain>
    </source>
</reference>
<organism evidence="3 4">
    <name type="scientific">Pseudomonas nicosulfuronedens</name>
    <dbReference type="NCBI Taxonomy" id="2571105"/>
    <lineage>
        <taxon>Bacteria</taxon>
        <taxon>Pseudomonadati</taxon>
        <taxon>Pseudomonadota</taxon>
        <taxon>Gammaproteobacteria</taxon>
        <taxon>Pseudomonadales</taxon>
        <taxon>Pseudomonadaceae</taxon>
        <taxon>Pseudomonas</taxon>
    </lineage>
</organism>
<proteinExistence type="predicted"/>
<dbReference type="AlphaFoldDB" id="A0A5R9RB24"/>
<evidence type="ECO:0000313" key="3">
    <source>
        <dbReference type="EMBL" id="TLX80327.1"/>
    </source>
</evidence>
<name>A0A5R9RB24_9PSED</name>
<comment type="caution">
    <text evidence="3">The sequence shown here is derived from an EMBL/GenBank/DDBJ whole genome shotgun (WGS) entry which is preliminary data.</text>
</comment>
<feature type="domain" description="LapB rubredoxin metal binding" evidence="2">
    <location>
        <begin position="351"/>
        <end position="378"/>
    </location>
</feature>
<evidence type="ECO:0000256" key="1">
    <source>
        <dbReference type="ARBA" id="ARBA00022723"/>
    </source>
</evidence>
<dbReference type="Proteomes" id="UP000306635">
    <property type="component" value="Unassembled WGS sequence"/>
</dbReference>
<dbReference type="InterPro" id="IPR041166">
    <property type="entry name" value="Rubredoxin_2"/>
</dbReference>
<evidence type="ECO:0000313" key="4">
    <source>
        <dbReference type="Proteomes" id="UP000306635"/>
    </source>
</evidence>